<reference evidence="1" key="1">
    <citation type="submission" date="2023-12" db="EMBL/GenBank/DDBJ databases">
        <title>Genome assembly of Anisodus tanguticus.</title>
        <authorList>
            <person name="Wang Y.-J."/>
        </authorList>
    </citation>
    <scope>NUCLEOTIDE SEQUENCE</scope>
    <source>
        <strain evidence="1">KB-2021</strain>
        <tissue evidence="1">Leaf</tissue>
    </source>
</reference>
<protein>
    <recommendedName>
        <fullName evidence="3">RNase H type-1 domain-containing protein</fullName>
    </recommendedName>
</protein>
<evidence type="ECO:0000313" key="2">
    <source>
        <dbReference type="Proteomes" id="UP001291623"/>
    </source>
</evidence>
<comment type="caution">
    <text evidence="1">The sequence shown here is derived from an EMBL/GenBank/DDBJ whole genome shotgun (WGS) entry which is preliminary data.</text>
</comment>
<dbReference type="AlphaFoldDB" id="A0AAE1V5J3"/>
<evidence type="ECO:0000313" key="1">
    <source>
        <dbReference type="EMBL" id="KAK4356182.1"/>
    </source>
</evidence>
<accession>A0AAE1V5J3</accession>
<dbReference type="Proteomes" id="UP001291623">
    <property type="component" value="Unassembled WGS sequence"/>
</dbReference>
<organism evidence="1 2">
    <name type="scientific">Anisodus tanguticus</name>
    <dbReference type="NCBI Taxonomy" id="243964"/>
    <lineage>
        <taxon>Eukaryota</taxon>
        <taxon>Viridiplantae</taxon>
        <taxon>Streptophyta</taxon>
        <taxon>Embryophyta</taxon>
        <taxon>Tracheophyta</taxon>
        <taxon>Spermatophyta</taxon>
        <taxon>Magnoliopsida</taxon>
        <taxon>eudicotyledons</taxon>
        <taxon>Gunneridae</taxon>
        <taxon>Pentapetalae</taxon>
        <taxon>asterids</taxon>
        <taxon>lamiids</taxon>
        <taxon>Solanales</taxon>
        <taxon>Solanaceae</taxon>
        <taxon>Solanoideae</taxon>
        <taxon>Hyoscyameae</taxon>
        <taxon>Anisodus</taxon>
    </lineage>
</organism>
<gene>
    <name evidence="1" type="ORF">RND71_025153</name>
</gene>
<proteinExistence type="predicted"/>
<dbReference type="EMBL" id="JAVYJV010000013">
    <property type="protein sequence ID" value="KAK4356182.1"/>
    <property type="molecule type" value="Genomic_DNA"/>
</dbReference>
<sequence>MRRGYCKSASAKEILSLEEDFLEALQINKSSLEFSDYFGGFRGPRRLRYNEVPPPPGWIKPAIYGIGTKGNQPGRYCGMFQDETEIVLYMYTGTIDVEDHVIVGLEALRNGLIRCVEGYPKTQKLIVESDNVILVQYVKSPP</sequence>
<evidence type="ECO:0008006" key="3">
    <source>
        <dbReference type="Google" id="ProtNLM"/>
    </source>
</evidence>
<name>A0AAE1V5J3_9SOLA</name>
<keyword evidence="2" id="KW-1185">Reference proteome</keyword>